<evidence type="ECO:0000313" key="1">
    <source>
        <dbReference type="EMBL" id="EHJ34987.1"/>
    </source>
</evidence>
<evidence type="ECO:0000313" key="2">
    <source>
        <dbReference type="Proteomes" id="UP000004407"/>
    </source>
</evidence>
<dbReference type="EMBL" id="AFZZ01000263">
    <property type="protein sequence ID" value="EHJ34987.1"/>
    <property type="molecule type" value="Genomic_DNA"/>
</dbReference>
<comment type="caution">
    <text evidence="1">The sequence shown here is derived from an EMBL/GenBank/DDBJ whole genome shotgun (WGS) entry which is preliminary data.</text>
</comment>
<gene>
    <name evidence="1" type="ORF">HMPREF0673_03047</name>
</gene>
<protein>
    <submittedName>
        <fullName evidence="1">Uncharacterized protein</fullName>
    </submittedName>
</protein>
<dbReference type="HOGENOM" id="CLU_139076_0_0_10"/>
<organism evidence="1 2">
    <name type="scientific">Leyella stercorea DSM 18206</name>
    <dbReference type="NCBI Taxonomy" id="1002367"/>
    <lineage>
        <taxon>Bacteria</taxon>
        <taxon>Pseudomonadati</taxon>
        <taxon>Bacteroidota</taxon>
        <taxon>Bacteroidia</taxon>
        <taxon>Bacteroidales</taxon>
        <taxon>Prevotellaceae</taxon>
        <taxon>Leyella</taxon>
    </lineage>
</organism>
<name>G6B2B3_9BACT</name>
<dbReference type="eggNOG" id="ENOG502ZBR9">
    <property type="taxonomic scope" value="Bacteria"/>
</dbReference>
<reference evidence="1 2" key="1">
    <citation type="submission" date="2011-08" db="EMBL/GenBank/DDBJ databases">
        <authorList>
            <person name="Weinstock G."/>
            <person name="Sodergren E."/>
            <person name="Clifton S."/>
            <person name="Fulton L."/>
            <person name="Fulton B."/>
            <person name="Courtney L."/>
            <person name="Fronick C."/>
            <person name="Harrison M."/>
            <person name="Strong C."/>
            <person name="Farmer C."/>
            <person name="Delahaunty K."/>
            <person name="Markovic C."/>
            <person name="Hall O."/>
            <person name="Minx P."/>
            <person name="Tomlinson C."/>
            <person name="Mitreva M."/>
            <person name="Hou S."/>
            <person name="Chen J."/>
            <person name="Wollam A."/>
            <person name="Pepin K.H."/>
            <person name="Johnson M."/>
            <person name="Bhonagiri V."/>
            <person name="Zhang X."/>
            <person name="Suruliraj S."/>
            <person name="Warren W."/>
            <person name="Chinwalla A."/>
            <person name="Mardis E.R."/>
            <person name="Wilson R.K."/>
        </authorList>
    </citation>
    <scope>NUCLEOTIDE SEQUENCE [LARGE SCALE GENOMIC DNA]</scope>
    <source>
        <strain evidence="1 2">DSM 18206</strain>
    </source>
</reference>
<dbReference type="Proteomes" id="UP000004407">
    <property type="component" value="Unassembled WGS sequence"/>
</dbReference>
<dbReference type="AlphaFoldDB" id="G6B2B3"/>
<accession>G6B2B3</accession>
<sequence>MRIGKTIYTIKTAENMTQKFYTKWQAATLADAGCSVSREYRRFQTALIHELTRYATASGAKVVSSLKGHYDTSCFIERNGRFVYISHSSTFSRTGSGVKIELDSFLIRTASHAKDYTGGSNRYCRLEELSVMIDRLLDR</sequence>
<proteinExistence type="predicted"/>